<dbReference type="RefSeq" id="WP_257453008.1">
    <property type="nucleotide sequence ID" value="NZ_JANIPJ010000040.1"/>
</dbReference>
<dbReference type="InterPro" id="IPR042099">
    <property type="entry name" value="ANL_N_sf"/>
</dbReference>
<dbReference type="EMBL" id="JANIPJ010000040">
    <property type="protein sequence ID" value="MCR2808004.1"/>
    <property type="molecule type" value="Genomic_DNA"/>
</dbReference>
<accession>A0A9X2MX74</accession>
<reference evidence="2" key="1">
    <citation type="submission" date="2022-08" db="EMBL/GenBank/DDBJ databases">
        <title>The genomic sequence of strain Paenibacillus sp. SCIV0701.</title>
        <authorList>
            <person name="Zhao H."/>
        </authorList>
    </citation>
    <scope>NUCLEOTIDE SEQUENCE</scope>
    <source>
        <strain evidence="2">SCIV0701</strain>
    </source>
</reference>
<evidence type="ECO:0000259" key="1">
    <source>
        <dbReference type="Pfam" id="PF00501"/>
    </source>
</evidence>
<feature type="domain" description="AMP-dependent synthetase/ligase" evidence="1">
    <location>
        <begin position="77"/>
        <end position="316"/>
    </location>
</feature>
<keyword evidence="3" id="KW-1185">Reference proteome</keyword>
<organism evidence="2 3">
    <name type="scientific">Paenibacillus soyae</name>
    <dbReference type="NCBI Taxonomy" id="2969249"/>
    <lineage>
        <taxon>Bacteria</taxon>
        <taxon>Bacillati</taxon>
        <taxon>Bacillota</taxon>
        <taxon>Bacilli</taxon>
        <taxon>Bacillales</taxon>
        <taxon>Paenibacillaceae</taxon>
        <taxon>Paenibacillus</taxon>
    </lineage>
</organism>
<dbReference type="PANTHER" id="PTHR43845:SF1">
    <property type="entry name" value="BLR5969 PROTEIN"/>
    <property type="match status" value="1"/>
</dbReference>
<evidence type="ECO:0000313" key="2">
    <source>
        <dbReference type="EMBL" id="MCR2808004.1"/>
    </source>
</evidence>
<dbReference type="PANTHER" id="PTHR43845">
    <property type="entry name" value="BLR5969 PROTEIN"/>
    <property type="match status" value="1"/>
</dbReference>
<protein>
    <submittedName>
        <fullName evidence="2">AMP-binding protein</fullName>
    </submittedName>
</protein>
<evidence type="ECO:0000313" key="3">
    <source>
        <dbReference type="Proteomes" id="UP001141950"/>
    </source>
</evidence>
<sequence length="447" mass="50728">MKMQTHKMTVSMDDHSSHLEVFKQFFKALDDQSLTIEKLPRQDIEDYQLQAINAALAHVWERNEYYRAKLEEHGFTKPVIDSLEQLADVPMLNKNVIRGDKQKILCVEPKEIGQVHLTSGTSGKPIYTAYTLADQYVYDLLPKYLELFQESDVDVAAVALPYEFALPGLGFQRLFQFAFGTAVLSLGKGGYMAPVDKSLELMKEYQATVLATTPSYAALLAEESERYGIRIGEDIKLKKIYLTGEGCSHTFRQRLEKWWGCEVSFFYGSTECGVVAVECSKHKGYHVMEGHVKVEIVDPETGQKLPYGKTGEIVVTTLLREAMPMIRYRSGDIGYLQKSSCTCGLTMDVLHLRGRMENIITLGGEDYSPFMLEHFLMEIPDVGMWYHFKPGEGTLKIEAEPFRTTLTDDQLAEKIKKHMADRIGVACEVDIRRDIPRTFGKATRILI</sequence>
<dbReference type="Proteomes" id="UP001141950">
    <property type="component" value="Unassembled WGS sequence"/>
</dbReference>
<dbReference type="AlphaFoldDB" id="A0A9X2MX74"/>
<gene>
    <name evidence="2" type="ORF">NQZ67_29430</name>
</gene>
<comment type="caution">
    <text evidence="2">The sequence shown here is derived from an EMBL/GenBank/DDBJ whole genome shotgun (WGS) entry which is preliminary data.</text>
</comment>
<dbReference type="SUPFAM" id="SSF56801">
    <property type="entry name" value="Acetyl-CoA synthetase-like"/>
    <property type="match status" value="1"/>
</dbReference>
<dbReference type="InterPro" id="IPR000873">
    <property type="entry name" value="AMP-dep_synth/lig_dom"/>
</dbReference>
<proteinExistence type="predicted"/>
<dbReference type="Gene3D" id="3.40.50.12780">
    <property type="entry name" value="N-terminal domain of ligase-like"/>
    <property type="match status" value="1"/>
</dbReference>
<dbReference type="Pfam" id="PF00501">
    <property type="entry name" value="AMP-binding"/>
    <property type="match status" value="1"/>
</dbReference>
<name>A0A9X2MX74_9BACL</name>